<organism evidence="2 3">
    <name type="scientific">Sulfitobacter undariae</name>
    <dbReference type="NCBI Taxonomy" id="1563671"/>
    <lineage>
        <taxon>Bacteria</taxon>
        <taxon>Pseudomonadati</taxon>
        <taxon>Pseudomonadota</taxon>
        <taxon>Alphaproteobacteria</taxon>
        <taxon>Rhodobacterales</taxon>
        <taxon>Roseobacteraceae</taxon>
        <taxon>Sulfitobacter</taxon>
    </lineage>
</organism>
<evidence type="ECO:0000313" key="3">
    <source>
        <dbReference type="Proteomes" id="UP000530268"/>
    </source>
</evidence>
<dbReference type="EMBL" id="JACIEI010000003">
    <property type="protein sequence ID" value="MBB3993624.1"/>
    <property type="molecule type" value="Genomic_DNA"/>
</dbReference>
<feature type="domain" description="YjiS-like" evidence="1">
    <location>
        <begin position="28"/>
        <end position="59"/>
    </location>
</feature>
<reference evidence="2 3" key="1">
    <citation type="submission" date="2020-08" db="EMBL/GenBank/DDBJ databases">
        <title>Genomic Encyclopedia of Type Strains, Phase IV (KMG-IV): sequencing the most valuable type-strain genomes for metagenomic binning, comparative biology and taxonomic classification.</title>
        <authorList>
            <person name="Goeker M."/>
        </authorList>
    </citation>
    <scope>NUCLEOTIDE SEQUENCE [LARGE SCALE GENOMIC DNA]</scope>
    <source>
        <strain evidence="2 3">DSM 102234</strain>
    </source>
</reference>
<dbReference type="RefSeq" id="WP_246423305.1">
    <property type="nucleotide sequence ID" value="NZ_JACIEI010000003.1"/>
</dbReference>
<comment type="caution">
    <text evidence="2">The sequence shown here is derived from an EMBL/GenBank/DDBJ whole genome shotgun (WGS) entry which is preliminary data.</text>
</comment>
<name>A0A7W6E3J1_9RHOB</name>
<dbReference type="InterPro" id="IPR009506">
    <property type="entry name" value="YjiS-like"/>
</dbReference>
<dbReference type="AlphaFoldDB" id="A0A7W6E3J1"/>
<gene>
    <name evidence="2" type="ORF">GGR95_001255</name>
</gene>
<evidence type="ECO:0000313" key="2">
    <source>
        <dbReference type="EMBL" id="MBB3993624.1"/>
    </source>
</evidence>
<dbReference type="Proteomes" id="UP000530268">
    <property type="component" value="Unassembled WGS sequence"/>
</dbReference>
<evidence type="ECO:0000259" key="1">
    <source>
        <dbReference type="Pfam" id="PF06568"/>
    </source>
</evidence>
<proteinExistence type="predicted"/>
<accession>A0A7W6E3J1</accession>
<protein>
    <submittedName>
        <fullName evidence="2">Uncharacterized protein YjiS (DUF1127 family)</fullName>
    </submittedName>
</protein>
<dbReference type="Pfam" id="PF06568">
    <property type="entry name" value="YjiS-like"/>
    <property type="match status" value="1"/>
</dbReference>
<sequence length="72" mass="8224">MAYYTDTAVSASEQPSRTAALMDAISLKLRQRKAYRQTFNELHTLTQRDMGDLGICRSDFRRLAREAAELVN</sequence>
<keyword evidence="3" id="KW-1185">Reference proteome</keyword>